<dbReference type="GO" id="GO:0031146">
    <property type="term" value="P:SCF-dependent proteasomal ubiquitin-dependent protein catabolic process"/>
    <property type="evidence" value="ECO:0007669"/>
    <property type="project" value="TreeGrafter"/>
</dbReference>
<dbReference type="Gene3D" id="3.80.10.10">
    <property type="entry name" value="Ribonuclease Inhibitor"/>
    <property type="match status" value="2"/>
</dbReference>
<dbReference type="GO" id="GO:0003723">
    <property type="term" value="F:RNA binding"/>
    <property type="evidence" value="ECO:0007669"/>
    <property type="project" value="UniProtKB-UniRule"/>
</dbReference>
<dbReference type="Pfam" id="PF12937">
    <property type="entry name" value="F-box-like"/>
    <property type="match status" value="1"/>
</dbReference>
<protein>
    <recommendedName>
        <fullName evidence="9">Dc50</fullName>
    </recommendedName>
</protein>
<dbReference type="GO" id="GO:0019005">
    <property type="term" value="C:SCF ubiquitin ligase complex"/>
    <property type="evidence" value="ECO:0007669"/>
    <property type="project" value="TreeGrafter"/>
</dbReference>
<dbReference type="InterPro" id="IPR012677">
    <property type="entry name" value="Nucleotide-bd_a/b_plait_sf"/>
</dbReference>
<dbReference type="Pfam" id="PF25372">
    <property type="entry name" value="DUF7885"/>
    <property type="match status" value="1"/>
</dbReference>
<feature type="compositionally biased region" description="Acidic residues" evidence="4">
    <location>
        <begin position="241"/>
        <end position="254"/>
    </location>
</feature>
<gene>
    <name evidence="7" type="ORF">V5799_012404</name>
</gene>
<evidence type="ECO:0000256" key="2">
    <source>
        <dbReference type="ARBA" id="ARBA00022884"/>
    </source>
</evidence>
<organism evidence="7 8">
    <name type="scientific">Amblyomma americanum</name>
    <name type="common">Lone star tick</name>
    <dbReference type="NCBI Taxonomy" id="6943"/>
    <lineage>
        <taxon>Eukaryota</taxon>
        <taxon>Metazoa</taxon>
        <taxon>Ecdysozoa</taxon>
        <taxon>Arthropoda</taxon>
        <taxon>Chelicerata</taxon>
        <taxon>Arachnida</taxon>
        <taxon>Acari</taxon>
        <taxon>Parasitiformes</taxon>
        <taxon>Ixodida</taxon>
        <taxon>Ixodoidea</taxon>
        <taxon>Ixodidae</taxon>
        <taxon>Amblyomminae</taxon>
        <taxon>Amblyomma</taxon>
    </lineage>
</organism>
<dbReference type="InterPro" id="IPR036047">
    <property type="entry name" value="F-box-like_dom_sf"/>
</dbReference>
<evidence type="ECO:0000313" key="7">
    <source>
        <dbReference type="EMBL" id="KAK8773067.1"/>
    </source>
</evidence>
<keyword evidence="8" id="KW-1185">Reference proteome</keyword>
<dbReference type="InterPro" id="IPR001810">
    <property type="entry name" value="F-box_dom"/>
</dbReference>
<comment type="caution">
    <text evidence="7">The sequence shown here is derived from an EMBL/GenBank/DDBJ whole genome shotgun (WGS) entry which is preliminary data.</text>
</comment>
<reference evidence="7 8" key="1">
    <citation type="journal article" date="2023" name="Arcadia Sci">
        <title>De novo assembly of a long-read Amblyomma americanum tick genome.</title>
        <authorList>
            <person name="Chou S."/>
            <person name="Poskanzer K.E."/>
            <person name="Rollins M."/>
            <person name="Thuy-Boun P.S."/>
        </authorList>
    </citation>
    <scope>NUCLEOTIDE SEQUENCE [LARGE SCALE GENOMIC DNA]</scope>
    <source>
        <strain evidence="7">F_SG_1</strain>
        <tissue evidence="7">Salivary glands</tissue>
    </source>
</reference>
<dbReference type="InterPro" id="IPR000504">
    <property type="entry name" value="RRM_dom"/>
</dbReference>
<feature type="region of interest" description="Disordered" evidence="4">
    <location>
        <begin position="102"/>
        <end position="121"/>
    </location>
</feature>
<dbReference type="SMART" id="SM00256">
    <property type="entry name" value="FBOX"/>
    <property type="match status" value="1"/>
</dbReference>
<feature type="domain" description="F-box" evidence="6">
    <location>
        <begin position="269"/>
        <end position="313"/>
    </location>
</feature>
<dbReference type="AlphaFoldDB" id="A0AAQ4EE41"/>
<evidence type="ECO:0000313" key="8">
    <source>
        <dbReference type="Proteomes" id="UP001321473"/>
    </source>
</evidence>
<feature type="compositionally biased region" description="Acidic residues" evidence="4">
    <location>
        <begin position="108"/>
        <end position="118"/>
    </location>
</feature>
<dbReference type="SMART" id="SM00367">
    <property type="entry name" value="LRR_CC"/>
    <property type="match status" value="8"/>
</dbReference>
<dbReference type="InterPro" id="IPR032675">
    <property type="entry name" value="LRR_dom_sf"/>
</dbReference>
<dbReference type="PROSITE" id="PS50181">
    <property type="entry name" value="FBOX"/>
    <property type="match status" value="1"/>
</dbReference>
<dbReference type="PANTHER" id="PTHR13318">
    <property type="entry name" value="PARTNER OF PAIRED, ISOFORM B-RELATED"/>
    <property type="match status" value="1"/>
</dbReference>
<sequence>MFSYAYRIRCLQKLHSEAFMGLNAVCLPDCLPAGAVYRSSLPATPVSTPIRESWIFSEQQLRERLCKTPSPRKCRFFDPRRSESGLNSFDNEWLDSARRKMETAMEDDKSDETSPEDADSVKENEAFYQKKLFVGNISYRVTKRQLRDFLSKFGKVVDCTIVQDHIKRWPKGYGFVTFSKVEEAEKARNSPPDQLELDGRQLRLLPANKTRVSKLRKDAQVAAERRALAMTMEPLPNRELDGDEEDENVSDMEADVTPATPPPSPRRSLECVDDLPDDALLMVLAWLDIKSRIRIERVCQRWRRLALRLWRSQEKLSFTGVFSISDGQPLTVSILRALLVRCGESLRSLDLRSASHVLDYKAAEAISMLCPNLEYLDASGVQLTNVSVQQLAQKCPKLKAVLLKRCDNVGEKGLWWLLHLCKYLEHLDLSEMPKLSGQCFHMAGVRLRRLVLRGCAGLTATGFSKIATKCCFLSELTLSGCLQMTDHDLLVMCQNLRALRVFNMSGSFLNLTSGSIGAVGNLPLLEELNLSHNSAVTDAVIAAISASCTKLRFLDITCCDHGITDVALSHLSRCAGLRQLKMNYLGQITDSGLGSLSCQGLLQSIEARGCPHVTDGGVLILVELCRDLRLLDVSGCERVTTAAVMSCVDIVCERSNALTIVVGGTCVEHKKLSLDPKGMLKIDIHNFCLEHYRPDRLERMSLHDEHDWYGDLDGYEGDAEAEARAQDYLENDDPLMDEDYIMS</sequence>
<dbReference type="Pfam" id="PF00076">
    <property type="entry name" value="RRM_1"/>
    <property type="match status" value="1"/>
</dbReference>
<name>A0AAQ4EE41_AMBAM</name>
<dbReference type="InterPro" id="IPR035979">
    <property type="entry name" value="RBD_domain_sf"/>
</dbReference>
<dbReference type="InterPro" id="IPR006553">
    <property type="entry name" value="Leu-rich_rpt_Cys-con_subtyp"/>
</dbReference>
<dbReference type="PROSITE" id="PS50102">
    <property type="entry name" value="RRM"/>
    <property type="match status" value="1"/>
</dbReference>
<evidence type="ECO:0000256" key="4">
    <source>
        <dbReference type="SAM" id="MobiDB-lite"/>
    </source>
</evidence>
<feature type="region of interest" description="Disordered" evidence="4">
    <location>
        <begin position="233"/>
        <end position="268"/>
    </location>
</feature>
<accession>A0AAQ4EE41</accession>
<evidence type="ECO:0000256" key="1">
    <source>
        <dbReference type="ARBA" id="ARBA00022786"/>
    </source>
</evidence>
<dbReference type="Gene3D" id="3.30.70.330">
    <property type="match status" value="1"/>
</dbReference>
<keyword evidence="2 3" id="KW-0694">RNA-binding</keyword>
<dbReference type="SMART" id="SM00360">
    <property type="entry name" value="RRM"/>
    <property type="match status" value="1"/>
</dbReference>
<dbReference type="Proteomes" id="UP001321473">
    <property type="component" value="Unassembled WGS sequence"/>
</dbReference>
<evidence type="ECO:0000259" key="5">
    <source>
        <dbReference type="PROSITE" id="PS50102"/>
    </source>
</evidence>
<dbReference type="SUPFAM" id="SSF52047">
    <property type="entry name" value="RNI-like"/>
    <property type="match status" value="1"/>
</dbReference>
<proteinExistence type="predicted"/>
<evidence type="ECO:0000256" key="3">
    <source>
        <dbReference type="PROSITE-ProRule" id="PRU00176"/>
    </source>
</evidence>
<keyword evidence="1" id="KW-0833">Ubl conjugation pathway</keyword>
<evidence type="ECO:0008006" key="9">
    <source>
        <dbReference type="Google" id="ProtNLM"/>
    </source>
</evidence>
<dbReference type="SUPFAM" id="SSF81383">
    <property type="entry name" value="F-box domain"/>
    <property type="match status" value="1"/>
</dbReference>
<dbReference type="InterPro" id="IPR057207">
    <property type="entry name" value="FBXL15_LRR"/>
</dbReference>
<dbReference type="EMBL" id="JARKHS020017353">
    <property type="protein sequence ID" value="KAK8773067.1"/>
    <property type="molecule type" value="Genomic_DNA"/>
</dbReference>
<feature type="domain" description="RRM" evidence="5">
    <location>
        <begin position="130"/>
        <end position="209"/>
    </location>
</feature>
<dbReference type="SUPFAM" id="SSF54928">
    <property type="entry name" value="RNA-binding domain, RBD"/>
    <property type="match status" value="1"/>
</dbReference>
<evidence type="ECO:0000259" key="6">
    <source>
        <dbReference type="PROSITE" id="PS50181"/>
    </source>
</evidence>